<reference evidence="2 3" key="1">
    <citation type="submission" date="2020-06" db="EMBL/GenBank/DDBJ databases">
        <title>Transcriptomic and genomic resources for Thalictrum thalictroides and T. hernandezii: Facilitating candidate gene discovery in an emerging model plant lineage.</title>
        <authorList>
            <person name="Arias T."/>
            <person name="Riano-Pachon D.M."/>
            <person name="Di Stilio V.S."/>
        </authorList>
    </citation>
    <scope>NUCLEOTIDE SEQUENCE [LARGE SCALE GENOMIC DNA]</scope>
    <source>
        <strain evidence="3">cv. WT478/WT964</strain>
        <tissue evidence="2">Leaves</tissue>
    </source>
</reference>
<dbReference type="EMBL" id="JABWDY010042007">
    <property type="protein sequence ID" value="KAF5176967.1"/>
    <property type="molecule type" value="Genomic_DNA"/>
</dbReference>
<evidence type="ECO:0000313" key="3">
    <source>
        <dbReference type="Proteomes" id="UP000554482"/>
    </source>
</evidence>
<proteinExistence type="predicted"/>
<feature type="domain" description="DUF4283" evidence="1">
    <location>
        <begin position="52"/>
        <end position="124"/>
    </location>
</feature>
<keyword evidence="3" id="KW-1185">Reference proteome</keyword>
<dbReference type="AlphaFoldDB" id="A0A7J6UWI9"/>
<organism evidence="2 3">
    <name type="scientific">Thalictrum thalictroides</name>
    <name type="common">Rue-anemone</name>
    <name type="synonym">Anemone thalictroides</name>
    <dbReference type="NCBI Taxonomy" id="46969"/>
    <lineage>
        <taxon>Eukaryota</taxon>
        <taxon>Viridiplantae</taxon>
        <taxon>Streptophyta</taxon>
        <taxon>Embryophyta</taxon>
        <taxon>Tracheophyta</taxon>
        <taxon>Spermatophyta</taxon>
        <taxon>Magnoliopsida</taxon>
        <taxon>Ranunculales</taxon>
        <taxon>Ranunculaceae</taxon>
        <taxon>Thalictroideae</taxon>
        <taxon>Thalictrum</taxon>
    </lineage>
</organism>
<name>A0A7J6UWI9_THATH</name>
<dbReference type="InterPro" id="IPR025558">
    <property type="entry name" value="DUF4283"/>
</dbReference>
<comment type="caution">
    <text evidence="2">The sequence shown here is derived from an EMBL/GenBank/DDBJ whole genome shotgun (WGS) entry which is preliminary data.</text>
</comment>
<accession>A0A7J6UWI9</accession>
<evidence type="ECO:0000259" key="1">
    <source>
        <dbReference type="Pfam" id="PF14111"/>
    </source>
</evidence>
<protein>
    <recommendedName>
        <fullName evidence="1">DUF4283 domain-containing protein</fullName>
    </recommendedName>
</protein>
<sequence length="466" mass="54138">MEGASTLMHKVDDNQRVRDEEMLDELSLAFNRSRLQNRGKVDIDLQGVKEENEERWCRTLIGKLQTKIWFEVEDVKRELIRNWCFKSKFDIARLADGIYIVTFRREVDYAFVLENGPWEIFGPPLERYGIANIQKVGEIFGEVLMVDPVGGYDYGVCKEFRECQRNFGRELTRDEAKKVMSFSYSQKAKFFKFGAGIQTRHIIEVDLIAEMNFEDRHFREWQEEGELEEERRKMKLTESTKEIGQVLFLTNMGTLETDLGSTPKRMVTEVGLVGILSEEKTDGEKKDALNLITQYPSPNLDPLLKEDPTPKDNVSAFLQRQPLISTDHLENHPPPNIAEQSTNHHHVVDLLSLTFNVGKQPLPTKYVSKKKERLEFLKRFFKTTKQKSDEGEFSKKREREKKIKVRVKKGVAKNQKMVTIFSCDARRGSAEMKEGVRDEATQQRINEVVRIMKLYQKGGKPSDVEE</sequence>
<dbReference type="Pfam" id="PF14111">
    <property type="entry name" value="DUF4283"/>
    <property type="match status" value="1"/>
</dbReference>
<gene>
    <name evidence="2" type="ORF">FRX31_033446</name>
</gene>
<dbReference type="Proteomes" id="UP000554482">
    <property type="component" value="Unassembled WGS sequence"/>
</dbReference>
<evidence type="ECO:0000313" key="2">
    <source>
        <dbReference type="EMBL" id="KAF5176967.1"/>
    </source>
</evidence>